<keyword evidence="2" id="KW-0732">Signal</keyword>
<feature type="compositionally biased region" description="Basic and acidic residues" evidence="1">
    <location>
        <begin position="192"/>
        <end position="204"/>
    </location>
</feature>
<feature type="chain" id="PRO_5042027886" evidence="2">
    <location>
        <begin position="23"/>
        <end position="325"/>
    </location>
</feature>
<organism evidence="3 4">
    <name type="scientific">Daphnia sinensis</name>
    <dbReference type="NCBI Taxonomy" id="1820382"/>
    <lineage>
        <taxon>Eukaryota</taxon>
        <taxon>Metazoa</taxon>
        <taxon>Ecdysozoa</taxon>
        <taxon>Arthropoda</taxon>
        <taxon>Crustacea</taxon>
        <taxon>Branchiopoda</taxon>
        <taxon>Diplostraca</taxon>
        <taxon>Cladocera</taxon>
        <taxon>Anomopoda</taxon>
        <taxon>Daphniidae</taxon>
        <taxon>Daphnia</taxon>
        <taxon>Daphnia similis group</taxon>
    </lineage>
</organism>
<dbReference type="EMBL" id="WJBH02000009">
    <property type="protein sequence ID" value="KAI9553377.1"/>
    <property type="molecule type" value="Genomic_DNA"/>
</dbReference>
<dbReference type="Proteomes" id="UP000820818">
    <property type="component" value="Linkage Group LG9"/>
</dbReference>
<dbReference type="PROSITE" id="PS51257">
    <property type="entry name" value="PROKAR_LIPOPROTEIN"/>
    <property type="match status" value="1"/>
</dbReference>
<evidence type="ECO:0000313" key="4">
    <source>
        <dbReference type="Proteomes" id="UP000820818"/>
    </source>
</evidence>
<feature type="region of interest" description="Disordered" evidence="1">
    <location>
        <begin position="302"/>
        <end position="325"/>
    </location>
</feature>
<protein>
    <submittedName>
        <fullName evidence="3">Uncharacterized protein</fullName>
    </submittedName>
</protein>
<comment type="caution">
    <text evidence="3">The sequence shown here is derived from an EMBL/GenBank/DDBJ whole genome shotgun (WGS) entry which is preliminary data.</text>
</comment>
<evidence type="ECO:0000256" key="1">
    <source>
        <dbReference type="SAM" id="MobiDB-lite"/>
    </source>
</evidence>
<feature type="region of interest" description="Disordered" evidence="1">
    <location>
        <begin position="51"/>
        <end position="77"/>
    </location>
</feature>
<sequence>MRCTYVPLSFVLCAVAIVGCWPLHPLEPSTDELSVPVSPFQSKLIMGGFLSRARRREDKEETSPRLKSEAEAKPDQNEIEVNWHKKQIAESSSDEITVGVDPIEECESPECVDLVRSPSDEMPADEIFLEIDADPVPELHGHPASEEEVVDVVIEEQDNNRDMRSSPHHHDEIQESSHNDDENVVNVDVSEEQPHPDPTLHQEDEPQTDLLSKEEEITVEEPDYERDVRSPSIIPFTYPQQILIEEDPDVIVDVISEESRPVFDPSIHLMAEPVIFHPQPLPVEDVIELDLDIDDELMKRKKRTLQNPNDIHPELKDSQPGLDDE</sequence>
<feature type="signal peptide" evidence="2">
    <location>
        <begin position="1"/>
        <end position="22"/>
    </location>
</feature>
<dbReference type="AlphaFoldDB" id="A0AAD5KIT7"/>
<keyword evidence="4" id="KW-1185">Reference proteome</keyword>
<feature type="region of interest" description="Disordered" evidence="1">
    <location>
        <begin position="159"/>
        <end position="210"/>
    </location>
</feature>
<feature type="compositionally biased region" description="Basic and acidic residues" evidence="1">
    <location>
        <begin position="159"/>
        <end position="181"/>
    </location>
</feature>
<gene>
    <name evidence="3" type="ORF">GHT06_021278</name>
</gene>
<reference evidence="3 4" key="1">
    <citation type="submission" date="2022-05" db="EMBL/GenBank/DDBJ databases">
        <title>A multi-omics perspective on studying reproductive biology in Daphnia sinensis.</title>
        <authorList>
            <person name="Jia J."/>
        </authorList>
    </citation>
    <scope>NUCLEOTIDE SEQUENCE [LARGE SCALE GENOMIC DNA]</scope>
    <source>
        <strain evidence="3 4">WSL</strain>
    </source>
</reference>
<feature type="compositionally biased region" description="Basic and acidic residues" evidence="1">
    <location>
        <begin position="55"/>
        <end position="76"/>
    </location>
</feature>
<evidence type="ECO:0000313" key="3">
    <source>
        <dbReference type="EMBL" id="KAI9553377.1"/>
    </source>
</evidence>
<accession>A0AAD5KIT7</accession>
<name>A0AAD5KIT7_9CRUS</name>
<proteinExistence type="predicted"/>
<evidence type="ECO:0000256" key="2">
    <source>
        <dbReference type="SAM" id="SignalP"/>
    </source>
</evidence>